<gene>
    <name evidence="2" type="ORF">CDL15_Pgr020673</name>
</gene>
<accession>A0A218XM72</accession>
<organism evidence="2 3">
    <name type="scientific">Punica granatum</name>
    <name type="common">Pomegranate</name>
    <dbReference type="NCBI Taxonomy" id="22663"/>
    <lineage>
        <taxon>Eukaryota</taxon>
        <taxon>Viridiplantae</taxon>
        <taxon>Streptophyta</taxon>
        <taxon>Embryophyta</taxon>
        <taxon>Tracheophyta</taxon>
        <taxon>Spermatophyta</taxon>
        <taxon>Magnoliopsida</taxon>
        <taxon>eudicotyledons</taxon>
        <taxon>Gunneridae</taxon>
        <taxon>Pentapetalae</taxon>
        <taxon>rosids</taxon>
        <taxon>malvids</taxon>
        <taxon>Myrtales</taxon>
        <taxon>Lythraceae</taxon>
        <taxon>Punica</taxon>
    </lineage>
</organism>
<evidence type="ECO:0000313" key="3">
    <source>
        <dbReference type="Proteomes" id="UP000197138"/>
    </source>
</evidence>
<proteinExistence type="predicted"/>
<name>A0A218XM72_PUNGR</name>
<protein>
    <submittedName>
        <fullName evidence="2">Uncharacterized protein</fullName>
    </submittedName>
</protein>
<comment type="caution">
    <text evidence="2">The sequence shown here is derived from an EMBL/GenBank/DDBJ whole genome shotgun (WGS) entry which is preliminary data.</text>
</comment>
<sequence length="101" mass="11023">MLKPGHSDPPRTPFLTELSGFAPLTSKQPLKTGLQASRDHQGRGTSFRQPSGTRLGLPSYVSVGTNVSRRTFGAFPRKTEIATISGHLTTIPEHLKTFRAH</sequence>
<feature type="compositionally biased region" description="Polar residues" evidence="1">
    <location>
        <begin position="43"/>
        <end position="52"/>
    </location>
</feature>
<feature type="region of interest" description="Disordered" evidence="1">
    <location>
        <begin position="1"/>
        <end position="55"/>
    </location>
</feature>
<dbReference type="AlphaFoldDB" id="A0A218XM72"/>
<reference evidence="3" key="1">
    <citation type="journal article" date="2017" name="Plant J.">
        <title>The pomegranate (Punica granatum L.) genome and the genomics of punicalagin biosynthesis.</title>
        <authorList>
            <person name="Qin G."/>
            <person name="Xu C."/>
            <person name="Ming R."/>
            <person name="Tang H."/>
            <person name="Guyot R."/>
            <person name="Kramer E.M."/>
            <person name="Hu Y."/>
            <person name="Yi X."/>
            <person name="Qi Y."/>
            <person name="Xu X."/>
            <person name="Gao Z."/>
            <person name="Pan H."/>
            <person name="Jian J."/>
            <person name="Tian Y."/>
            <person name="Yue Z."/>
            <person name="Xu Y."/>
        </authorList>
    </citation>
    <scope>NUCLEOTIDE SEQUENCE [LARGE SCALE GENOMIC DNA]</scope>
    <source>
        <strain evidence="3">cv. Dabenzi</strain>
    </source>
</reference>
<dbReference type="EMBL" id="MTKT01001107">
    <property type="protein sequence ID" value="OWM86004.1"/>
    <property type="molecule type" value="Genomic_DNA"/>
</dbReference>
<evidence type="ECO:0000313" key="2">
    <source>
        <dbReference type="EMBL" id="OWM86004.1"/>
    </source>
</evidence>
<dbReference type="Proteomes" id="UP000197138">
    <property type="component" value="Unassembled WGS sequence"/>
</dbReference>
<evidence type="ECO:0000256" key="1">
    <source>
        <dbReference type="SAM" id="MobiDB-lite"/>
    </source>
</evidence>